<reference evidence="1" key="1">
    <citation type="submission" date="2024-05" db="EMBL/GenBank/DDBJ databases">
        <title>30 novel species of actinomycetes from the DSMZ collection.</title>
        <authorList>
            <person name="Nouioui I."/>
        </authorList>
    </citation>
    <scope>NUCLEOTIDE SEQUENCE</scope>
    <source>
        <strain evidence="1">DSM 41527</strain>
    </source>
</reference>
<protein>
    <submittedName>
        <fullName evidence="1">Uncharacterized protein</fullName>
    </submittedName>
</protein>
<sequence length="47" mass="5065">MAELVNSRYAALVAAYREAQEDEPEEAAPVRGFIFPDAAEKADGSAH</sequence>
<evidence type="ECO:0000313" key="1">
    <source>
        <dbReference type="EMBL" id="MDT0454321.1"/>
    </source>
</evidence>
<dbReference type="RefSeq" id="WP_311621756.1">
    <property type="nucleotide sequence ID" value="NZ_JAVRFE010000001.1"/>
</dbReference>
<comment type="caution">
    <text evidence="1">The sequence shown here is derived from an EMBL/GenBank/DDBJ whole genome shotgun (WGS) entry which is preliminary data.</text>
</comment>
<accession>A0ABU2T0E9</accession>
<organism evidence="1 2">
    <name type="scientific">Streptomyces mooreae</name>
    <dbReference type="NCBI Taxonomy" id="3075523"/>
    <lineage>
        <taxon>Bacteria</taxon>
        <taxon>Bacillati</taxon>
        <taxon>Actinomycetota</taxon>
        <taxon>Actinomycetes</taxon>
        <taxon>Kitasatosporales</taxon>
        <taxon>Streptomycetaceae</taxon>
        <taxon>Streptomyces</taxon>
    </lineage>
</organism>
<proteinExistence type="predicted"/>
<name>A0ABU2T0E9_9ACTN</name>
<gene>
    <name evidence="1" type="ORF">RM550_01030</name>
</gene>
<evidence type="ECO:0000313" key="2">
    <source>
        <dbReference type="Proteomes" id="UP001180551"/>
    </source>
</evidence>
<keyword evidence="2" id="KW-1185">Reference proteome</keyword>
<dbReference type="Proteomes" id="UP001180551">
    <property type="component" value="Unassembled WGS sequence"/>
</dbReference>
<dbReference type="EMBL" id="JAVRFE010000001">
    <property type="protein sequence ID" value="MDT0454321.1"/>
    <property type="molecule type" value="Genomic_DNA"/>
</dbReference>